<feature type="domain" description="Type II secretion system protein GspC N-terminal" evidence="11">
    <location>
        <begin position="28"/>
        <end position="168"/>
    </location>
</feature>
<evidence type="ECO:0000256" key="9">
    <source>
        <dbReference type="ARBA" id="ARBA00023136"/>
    </source>
</evidence>
<evidence type="ECO:0000256" key="4">
    <source>
        <dbReference type="ARBA" id="ARBA00022475"/>
    </source>
</evidence>
<feature type="transmembrane region" description="Helical" evidence="10">
    <location>
        <begin position="21"/>
        <end position="40"/>
    </location>
</feature>
<keyword evidence="9 10" id="KW-0472">Membrane</keyword>
<dbReference type="Proteomes" id="UP000281474">
    <property type="component" value="Unassembled WGS sequence"/>
</dbReference>
<dbReference type="RefSeq" id="WP_121837869.1">
    <property type="nucleotide sequence ID" value="NZ_ML014760.1"/>
</dbReference>
<dbReference type="InterPro" id="IPR024961">
    <property type="entry name" value="T2SS_GspC_N"/>
</dbReference>
<dbReference type="GO" id="GO:0005886">
    <property type="term" value="C:plasma membrane"/>
    <property type="evidence" value="ECO:0007669"/>
    <property type="project" value="UniProtKB-SubCell"/>
</dbReference>
<sequence length="307" mass="33132">MDALDKVITKVVGLPHKSLSRLVFGLGLVVCLYLLAQITWQFVPEPDTPKVPWTPSATNTAASRTAVNIEPILDLSLFGKHDATQATKTPEPEPALITDAPKSSLSIQLTGVVASTAKKKGLAIIASSGDQSTYSIGDKIKGTSASLKEVYADRIIITNAGRFETVMLDGLQFTTAVEANRALQQAARKKAQKKVNKISDPRITAQIAQTRQEILADPQKINDYLQISPLRRNGQVLGYRLSPGMKPSLFKAAGFKAGDIAKSLNGYDLTDVSQAFQAMAGLQDMKDISITVERQGQLIEIDFGLPN</sequence>
<evidence type="ECO:0000256" key="6">
    <source>
        <dbReference type="ARBA" id="ARBA00022692"/>
    </source>
</evidence>
<keyword evidence="8 10" id="KW-1133">Transmembrane helix</keyword>
<keyword evidence="5" id="KW-0997">Cell inner membrane</keyword>
<evidence type="ECO:0000256" key="3">
    <source>
        <dbReference type="ARBA" id="ARBA00022448"/>
    </source>
</evidence>
<dbReference type="GO" id="GO:0015628">
    <property type="term" value="P:protein secretion by the type II secretion system"/>
    <property type="evidence" value="ECO:0007669"/>
    <property type="project" value="InterPro"/>
</dbReference>
<reference evidence="12 13" key="1">
    <citation type="submission" date="2018-09" db="EMBL/GenBank/DDBJ databases">
        <title>Phylogeny of the Shewanellaceae, and recommendation for two new genera, Pseudoshewanella and Parashewanella.</title>
        <authorList>
            <person name="Wang G."/>
        </authorList>
    </citation>
    <scope>NUCLEOTIDE SEQUENCE [LARGE SCALE GENOMIC DNA]</scope>
    <source>
        <strain evidence="12 13">C51</strain>
    </source>
</reference>
<evidence type="ECO:0000313" key="13">
    <source>
        <dbReference type="Proteomes" id="UP000281474"/>
    </source>
</evidence>
<evidence type="ECO:0000256" key="5">
    <source>
        <dbReference type="ARBA" id="ARBA00022519"/>
    </source>
</evidence>
<evidence type="ECO:0000259" key="11">
    <source>
        <dbReference type="Pfam" id="PF11356"/>
    </source>
</evidence>
<dbReference type="NCBIfam" id="TIGR01713">
    <property type="entry name" value="typeII_sec_gspC"/>
    <property type="match status" value="1"/>
</dbReference>
<organism evidence="12 13">
    <name type="scientific">Parashewanella curva</name>
    <dbReference type="NCBI Taxonomy" id="2338552"/>
    <lineage>
        <taxon>Bacteria</taxon>
        <taxon>Pseudomonadati</taxon>
        <taxon>Pseudomonadota</taxon>
        <taxon>Gammaproteobacteria</taxon>
        <taxon>Alteromonadales</taxon>
        <taxon>Shewanellaceae</taxon>
        <taxon>Parashewanella</taxon>
    </lineage>
</organism>
<comment type="subcellular location">
    <subcellularLocation>
        <location evidence="1">Cell inner membrane</location>
    </subcellularLocation>
</comment>
<evidence type="ECO:0000256" key="10">
    <source>
        <dbReference type="SAM" id="Phobius"/>
    </source>
</evidence>
<dbReference type="SUPFAM" id="SSF50156">
    <property type="entry name" value="PDZ domain-like"/>
    <property type="match status" value="1"/>
</dbReference>
<keyword evidence="3" id="KW-0813">Transport</keyword>
<dbReference type="InterPro" id="IPR001639">
    <property type="entry name" value="T2SS_protein-GspC"/>
</dbReference>
<keyword evidence="7" id="KW-0653">Protein transport</keyword>
<evidence type="ECO:0000256" key="2">
    <source>
        <dbReference type="ARBA" id="ARBA00007986"/>
    </source>
</evidence>
<dbReference type="Gene3D" id="2.30.30.830">
    <property type="match status" value="1"/>
</dbReference>
<evidence type="ECO:0000313" key="12">
    <source>
        <dbReference type="EMBL" id="RLV60786.1"/>
    </source>
</evidence>
<proteinExistence type="inferred from homology"/>
<protein>
    <submittedName>
        <fullName evidence="12">Type II secretion system protein GspC</fullName>
    </submittedName>
</protein>
<evidence type="ECO:0000256" key="8">
    <source>
        <dbReference type="ARBA" id="ARBA00022989"/>
    </source>
</evidence>
<dbReference type="OrthoDB" id="1491375at2"/>
<evidence type="ECO:0000256" key="7">
    <source>
        <dbReference type="ARBA" id="ARBA00022927"/>
    </source>
</evidence>
<keyword evidence="13" id="KW-1185">Reference proteome</keyword>
<dbReference type="GO" id="GO:0015627">
    <property type="term" value="C:type II protein secretion system complex"/>
    <property type="evidence" value="ECO:0007669"/>
    <property type="project" value="InterPro"/>
</dbReference>
<keyword evidence="4" id="KW-1003">Cell membrane</keyword>
<keyword evidence="6 10" id="KW-0812">Transmembrane</keyword>
<name>A0A3L8PZ88_9GAMM</name>
<dbReference type="Pfam" id="PF11356">
    <property type="entry name" value="T2SSC"/>
    <property type="match status" value="1"/>
</dbReference>
<comment type="similarity">
    <text evidence="2">Belongs to the GSP C family.</text>
</comment>
<dbReference type="Gene3D" id="2.30.42.10">
    <property type="match status" value="1"/>
</dbReference>
<dbReference type="EMBL" id="QZEI01000011">
    <property type="protein sequence ID" value="RLV60786.1"/>
    <property type="molecule type" value="Genomic_DNA"/>
</dbReference>
<dbReference type="AlphaFoldDB" id="A0A3L8PZ88"/>
<evidence type="ECO:0000256" key="1">
    <source>
        <dbReference type="ARBA" id="ARBA00004533"/>
    </source>
</evidence>
<gene>
    <name evidence="12" type="primary">gspC</name>
    <name evidence="12" type="ORF">D5018_04785</name>
</gene>
<dbReference type="InterPro" id="IPR036034">
    <property type="entry name" value="PDZ_sf"/>
</dbReference>
<accession>A0A3L8PZ88</accession>
<comment type="caution">
    <text evidence="12">The sequence shown here is derived from an EMBL/GenBank/DDBJ whole genome shotgun (WGS) entry which is preliminary data.</text>
</comment>